<dbReference type="Proteomes" id="UP000190774">
    <property type="component" value="Unassembled WGS sequence"/>
</dbReference>
<dbReference type="InterPro" id="IPR037682">
    <property type="entry name" value="TonB_C"/>
</dbReference>
<keyword evidence="9" id="KW-1185">Reference proteome</keyword>
<proteinExistence type="predicted"/>
<feature type="region of interest" description="Disordered" evidence="5">
    <location>
        <begin position="67"/>
        <end position="105"/>
    </location>
</feature>
<dbReference type="NCBIfam" id="TIGR01352">
    <property type="entry name" value="tonB_Cterm"/>
    <property type="match status" value="1"/>
</dbReference>
<evidence type="ECO:0000256" key="4">
    <source>
        <dbReference type="ARBA" id="ARBA00023136"/>
    </source>
</evidence>
<dbReference type="EMBL" id="FUYE01000017">
    <property type="protein sequence ID" value="SKB04878.1"/>
    <property type="molecule type" value="Genomic_DNA"/>
</dbReference>
<dbReference type="SUPFAM" id="SSF74653">
    <property type="entry name" value="TolA/TonB C-terminal domain"/>
    <property type="match status" value="1"/>
</dbReference>
<dbReference type="RefSeq" id="WP_078815291.1">
    <property type="nucleotide sequence ID" value="NZ_FUYE01000017.1"/>
</dbReference>
<evidence type="ECO:0000313" key="9">
    <source>
        <dbReference type="Proteomes" id="UP000190774"/>
    </source>
</evidence>
<keyword evidence="3 6" id="KW-1133">Transmembrane helix</keyword>
<dbReference type="GO" id="GO:0055085">
    <property type="term" value="P:transmembrane transport"/>
    <property type="evidence" value="ECO:0007669"/>
    <property type="project" value="InterPro"/>
</dbReference>
<evidence type="ECO:0000256" key="5">
    <source>
        <dbReference type="SAM" id="MobiDB-lite"/>
    </source>
</evidence>
<dbReference type="PROSITE" id="PS52015">
    <property type="entry name" value="TONB_CTD"/>
    <property type="match status" value="1"/>
</dbReference>
<sequence>MSATALPASKTHKRKGTGLWVLVQLLFMVGYGAGLTLFVFGVIPYLQIVTGGAKKDLIVRTVATVDAPPPSDNLLDQPPPPPDTQEEPPPDMAPPPDLGSTSLDIGMVGGTGAAMPMNFGGAAMQNAVANFSLGDSGSKPRPVYQVQPKIPATLRNANGRVEVEFTVDVQGRVQNPRITSSFSPLMNEPVIAAIKQWRFEPGQRGGKRVPTKTKMPFKFGK</sequence>
<accession>A0A1T4YTG6</accession>
<evidence type="ECO:0000259" key="7">
    <source>
        <dbReference type="PROSITE" id="PS52015"/>
    </source>
</evidence>
<comment type="subcellular location">
    <subcellularLocation>
        <location evidence="1">Membrane</location>
        <topology evidence="1">Single-pass membrane protein</topology>
    </subcellularLocation>
</comment>
<feature type="region of interest" description="Disordered" evidence="5">
    <location>
        <begin position="202"/>
        <end position="221"/>
    </location>
</feature>
<dbReference type="AlphaFoldDB" id="A0A1T4YTG6"/>
<gene>
    <name evidence="8" type="ORF">SAMN02745166_04137</name>
</gene>
<feature type="transmembrane region" description="Helical" evidence="6">
    <location>
        <begin position="20"/>
        <end position="46"/>
    </location>
</feature>
<dbReference type="GO" id="GO:0016020">
    <property type="term" value="C:membrane"/>
    <property type="evidence" value="ECO:0007669"/>
    <property type="project" value="UniProtKB-SubCell"/>
</dbReference>
<reference evidence="9" key="1">
    <citation type="submission" date="2017-02" db="EMBL/GenBank/DDBJ databases">
        <authorList>
            <person name="Varghese N."/>
            <person name="Submissions S."/>
        </authorList>
    </citation>
    <scope>NUCLEOTIDE SEQUENCE [LARGE SCALE GENOMIC DNA]</scope>
    <source>
        <strain evidence="9">ATCC 700200</strain>
    </source>
</reference>
<evidence type="ECO:0000313" key="8">
    <source>
        <dbReference type="EMBL" id="SKB04878.1"/>
    </source>
</evidence>
<keyword evidence="2 6" id="KW-0812">Transmembrane</keyword>
<dbReference type="STRING" id="48467.SAMN02745166_04137"/>
<evidence type="ECO:0000256" key="3">
    <source>
        <dbReference type="ARBA" id="ARBA00022989"/>
    </source>
</evidence>
<dbReference type="Pfam" id="PF03544">
    <property type="entry name" value="TonB_C"/>
    <property type="match status" value="1"/>
</dbReference>
<evidence type="ECO:0000256" key="6">
    <source>
        <dbReference type="SAM" id="Phobius"/>
    </source>
</evidence>
<evidence type="ECO:0000256" key="1">
    <source>
        <dbReference type="ARBA" id="ARBA00004167"/>
    </source>
</evidence>
<feature type="compositionally biased region" description="Pro residues" evidence="5">
    <location>
        <begin position="67"/>
        <end position="83"/>
    </location>
</feature>
<organism evidence="8 9">
    <name type="scientific">Prosthecobacter debontii</name>
    <dbReference type="NCBI Taxonomy" id="48467"/>
    <lineage>
        <taxon>Bacteria</taxon>
        <taxon>Pseudomonadati</taxon>
        <taxon>Verrucomicrobiota</taxon>
        <taxon>Verrucomicrobiia</taxon>
        <taxon>Verrucomicrobiales</taxon>
        <taxon>Verrucomicrobiaceae</taxon>
        <taxon>Prosthecobacter</taxon>
    </lineage>
</organism>
<protein>
    <submittedName>
        <fullName evidence="8">Protein TonB</fullName>
    </submittedName>
</protein>
<name>A0A1T4YTG6_9BACT</name>
<keyword evidence="4 6" id="KW-0472">Membrane</keyword>
<dbReference type="OrthoDB" id="192927at2"/>
<dbReference type="InterPro" id="IPR006260">
    <property type="entry name" value="TonB/TolA_C"/>
</dbReference>
<feature type="domain" description="TonB C-terminal" evidence="7">
    <location>
        <begin position="133"/>
        <end position="221"/>
    </location>
</feature>
<evidence type="ECO:0000256" key="2">
    <source>
        <dbReference type="ARBA" id="ARBA00022692"/>
    </source>
</evidence>
<dbReference type="Gene3D" id="3.30.1150.10">
    <property type="match status" value="1"/>
</dbReference>